<dbReference type="Proteomes" id="UP000499080">
    <property type="component" value="Unassembled WGS sequence"/>
</dbReference>
<organism evidence="1 2">
    <name type="scientific">Araneus ventricosus</name>
    <name type="common">Orbweaver spider</name>
    <name type="synonym">Epeira ventricosa</name>
    <dbReference type="NCBI Taxonomy" id="182803"/>
    <lineage>
        <taxon>Eukaryota</taxon>
        <taxon>Metazoa</taxon>
        <taxon>Ecdysozoa</taxon>
        <taxon>Arthropoda</taxon>
        <taxon>Chelicerata</taxon>
        <taxon>Arachnida</taxon>
        <taxon>Araneae</taxon>
        <taxon>Araneomorphae</taxon>
        <taxon>Entelegynae</taxon>
        <taxon>Araneoidea</taxon>
        <taxon>Araneidae</taxon>
        <taxon>Araneus</taxon>
    </lineage>
</organism>
<protein>
    <submittedName>
        <fullName evidence="1">Uncharacterized protein</fullName>
    </submittedName>
</protein>
<dbReference type="AlphaFoldDB" id="A0A4Y2U0Z2"/>
<sequence>MMLFGILNAVQYREDIVEILLSSFANRDCTGCSKFMTMLPVAKGCFSGKDASGEEEHHLETTRDSLRRSNKNRRRCLEKWTFRIHFKSGKSVENVTLRCKQTTLKVLLNK</sequence>
<accession>A0A4Y2U0Z2</accession>
<proteinExistence type="predicted"/>
<comment type="caution">
    <text evidence="1">The sequence shown here is derived from an EMBL/GenBank/DDBJ whole genome shotgun (WGS) entry which is preliminary data.</text>
</comment>
<keyword evidence="2" id="KW-1185">Reference proteome</keyword>
<reference evidence="1 2" key="1">
    <citation type="journal article" date="2019" name="Sci. Rep.">
        <title>Orb-weaving spider Araneus ventricosus genome elucidates the spidroin gene catalogue.</title>
        <authorList>
            <person name="Kono N."/>
            <person name="Nakamura H."/>
            <person name="Ohtoshi R."/>
            <person name="Moran D.A.P."/>
            <person name="Shinohara A."/>
            <person name="Yoshida Y."/>
            <person name="Fujiwara M."/>
            <person name="Mori M."/>
            <person name="Tomita M."/>
            <person name="Arakawa K."/>
        </authorList>
    </citation>
    <scope>NUCLEOTIDE SEQUENCE [LARGE SCALE GENOMIC DNA]</scope>
</reference>
<name>A0A4Y2U0Z2_ARAVE</name>
<gene>
    <name evidence="1" type="ORF">AVEN_232794_1</name>
</gene>
<dbReference type="EMBL" id="BGPR01032931">
    <property type="protein sequence ID" value="GBO06659.1"/>
    <property type="molecule type" value="Genomic_DNA"/>
</dbReference>
<evidence type="ECO:0000313" key="2">
    <source>
        <dbReference type="Proteomes" id="UP000499080"/>
    </source>
</evidence>
<evidence type="ECO:0000313" key="1">
    <source>
        <dbReference type="EMBL" id="GBO06659.1"/>
    </source>
</evidence>